<dbReference type="SUPFAM" id="SSF52540">
    <property type="entry name" value="P-loop containing nucleoside triphosphate hydrolases"/>
    <property type="match status" value="1"/>
</dbReference>
<evidence type="ECO:0000256" key="2">
    <source>
        <dbReference type="ARBA" id="ARBA00022840"/>
    </source>
</evidence>
<keyword evidence="2 4" id="KW-0067">ATP-binding</keyword>
<evidence type="ECO:0000256" key="1">
    <source>
        <dbReference type="ARBA" id="ARBA00022741"/>
    </source>
</evidence>
<keyword evidence="3 4" id="KW-0342">GTP-binding</keyword>
<dbReference type="RefSeq" id="WP_277831348.1">
    <property type="nucleotide sequence ID" value="NZ_JARQZE010000003.1"/>
</dbReference>
<evidence type="ECO:0000313" key="8">
    <source>
        <dbReference type="Proteomes" id="UP001597158"/>
    </source>
</evidence>
<keyword evidence="8" id="KW-1185">Reference proteome</keyword>
<evidence type="ECO:0000256" key="3">
    <source>
        <dbReference type="ARBA" id="ARBA00023134"/>
    </source>
</evidence>
<dbReference type="InterPro" id="IPR053930">
    <property type="entry name" value="RapZ-like_N"/>
</dbReference>
<evidence type="ECO:0000256" key="4">
    <source>
        <dbReference type="HAMAP-Rule" id="MF_00636"/>
    </source>
</evidence>
<dbReference type="InterPro" id="IPR027417">
    <property type="entry name" value="P-loop_NTPase"/>
</dbReference>
<evidence type="ECO:0000259" key="6">
    <source>
        <dbReference type="Pfam" id="PF22740"/>
    </source>
</evidence>
<keyword evidence="1 4" id="KW-0547">Nucleotide-binding</keyword>
<reference evidence="8" key="1">
    <citation type="journal article" date="2019" name="Int. J. Syst. Evol. Microbiol.">
        <title>The Global Catalogue of Microorganisms (GCM) 10K type strain sequencing project: providing services to taxonomists for standard genome sequencing and annotation.</title>
        <authorList>
            <consortium name="The Broad Institute Genomics Platform"/>
            <consortium name="The Broad Institute Genome Sequencing Center for Infectious Disease"/>
            <person name="Wu L."/>
            <person name="Ma J."/>
        </authorList>
    </citation>
    <scope>NUCLEOTIDE SEQUENCE [LARGE SCALE GENOMIC DNA]</scope>
    <source>
        <strain evidence="8">CCUG 48884</strain>
    </source>
</reference>
<dbReference type="PANTHER" id="PTHR30448">
    <property type="entry name" value="RNASE ADAPTER PROTEIN RAPZ"/>
    <property type="match status" value="1"/>
</dbReference>
<accession>A0ABW3W8P8</accession>
<feature type="binding site" evidence="4">
    <location>
        <begin position="57"/>
        <end position="60"/>
    </location>
    <ligand>
        <name>GTP</name>
        <dbReference type="ChEBI" id="CHEBI:37565"/>
    </ligand>
</feature>
<feature type="binding site" evidence="4">
    <location>
        <begin position="8"/>
        <end position="15"/>
    </location>
    <ligand>
        <name>ATP</name>
        <dbReference type="ChEBI" id="CHEBI:30616"/>
    </ligand>
</feature>
<name>A0ABW3W8P8_9RHOO</name>
<dbReference type="Pfam" id="PF03668">
    <property type="entry name" value="RapZ-like_N"/>
    <property type="match status" value="1"/>
</dbReference>
<dbReference type="Pfam" id="PF22740">
    <property type="entry name" value="PapZ_C"/>
    <property type="match status" value="1"/>
</dbReference>
<dbReference type="InterPro" id="IPR005337">
    <property type="entry name" value="RapZ-like"/>
</dbReference>
<gene>
    <name evidence="7" type="primary">rapZ</name>
    <name evidence="7" type="ORF">ACFQ4M_02375</name>
</gene>
<feature type="domain" description="RapZ-like N-terminal" evidence="5">
    <location>
        <begin position="1"/>
        <end position="151"/>
    </location>
</feature>
<dbReference type="InterPro" id="IPR053931">
    <property type="entry name" value="RapZ_C"/>
</dbReference>
<dbReference type="HAMAP" id="MF_00636">
    <property type="entry name" value="RapZ_like"/>
    <property type="match status" value="1"/>
</dbReference>
<dbReference type="PIRSF" id="PIRSF005052">
    <property type="entry name" value="P-loopkin"/>
    <property type="match status" value="1"/>
</dbReference>
<sequence length="314" mass="34322">MQIVLISGLSGSGKSIALNVLEDAGYYVVDNLPAALLPQLVAHLRGAGWRRVAVAVDMRSGASIAALPQQVEALRATVRDLRVIFLEARDDALIARFSETRRRHPLAIDDVSLEEAIQRERDALEPIAALGHRIDTSELHPNTLRAWVKDFIQMPAGEGMTLMFESFGFKYGIPLDADLVFDVRCLPNPYYDPRLRPLTGRDQPVVDFLEKLPEVECMAGDIRRFIADWLPAYMRDNRSYLTVAIGCTGGQHRSVYLAEWLAVQFRDQVDVLVRHRSAARRAADRAAGSVHDAASGAGDAPGGGAAGAVRGASV</sequence>
<evidence type="ECO:0000259" key="5">
    <source>
        <dbReference type="Pfam" id="PF03668"/>
    </source>
</evidence>
<proteinExistence type="inferred from homology"/>
<dbReference type="PANTHER" id="PTHR30448:SF0">
    <property type="entry name" value="RNASE ADAPTER PROTEIN RAPZ"/>
    <property type="match status" value="1"/>
</dbReference>
<comment type="caution">
    <text evidence="7">The sequence shown here is derived from an EMBL/GenBank/DDBJ whole genome shotgun (WGS) entry which is preliminary data.</text>
</comment>
<evidence type="ECO:0000313" key="7">
    <source>
        <dbReference type="EMBL" id="MFD1262412.1"/>
    </source>
</evidence>
<dbReference type="Proteomes" id="UP001597158">
    <property type="component" value="Unassembled WGS sequence"/>
</dbReference>
<organism evidence="7 8">
    <name type="scientific">Thauera mechernichensis</name>
    <dbReference type="NCBI Taxonomy" id="82788"/>
    <lineage>
        <taxon>Bacteria</taxon>
        <taxon>Pseudomonadati</taxon>
        <taxon>Pseudomonadota</taxon>
        <taxon>Betaproteobacteria</taxon>
        <taxon>Rhodocyclales</taxon>
        <taxon>Zoogloeaceae</taxon>
        <taxon>Thauera</taxon>
    </lineage>
</organism>
<dbReference type="NCBIfam" id="NF003828">
    <property type="entry name" value="PRK05416.1"/>
    <property type="match status" value="1"/>
</dbReference>
<protein>
    <submittedName>
        <fullName evidence="7">RNase adapter RapZ</fullName>
    </submittedName>
</protein>
<dbReference type="EMBL" id="JBHTMC010000002">
    <property type="protein sequence ID" value="MFD1262412.1"/>
    <property type="molecule type" value="Genomic_DNA"/>
</dbReference>
<feature type="domain" description="RapZ C-terminal" evidence="6">
    <location>
        <begin position="160"/>
        <end position="277"/>
    </location>
</feature>